<dbReference type="SUPFAM" id="SSF54171">
    <property type="entry name" value="DNA-binding domain"/>
    <property type="match status" value="2"/>
</dbReference>
<feature type="domain" description="AP2/ERF" evidence="6">
    <location>
        <begin position="114"/>
        <end position="179"/>
    </location>
</feature>
<dbReference type="PANTHER" id="PTHR32467">
    <property type="entry name" value="AP2-LIKE ETHYLENE-RESPONSIVE TRANSCRIPTION FACTOR"/>
    <property type="match status" value="1"/>
</dbReference>
<comment type="caution">
    <text evidence="7">The sequence shown here is derived from an EMBL/GenBank/DDBJ whole genome shotgun (WGS) entry which is preliminary data.</text>
</comment>
<gene>
    <name evidence="7" type="ORF">WJX73_006809</name>
</gene>
<evidence type="ECO:0000313" key="8">
    <source>
        <dbReference type="Proteomes" id="UP001465755"/>
    </source>
</evidence>
<dbReference type="SMART" id="SM00380">
    <property type="entry name" value="AP2"/>
    <property type="match status" value="2"/>
</dbReference>
<dbReference type="AlphaFoldDB" id="A0AAW1NZY0"/>
<dbReference type="Proteomes" id="UP001465755">
    <property type="component" value="Unassembled WGS sequence"/>
</dbReference>
<accession>A0AAW1NZY0</accession>
<keyword evidence="8" id="KW-1185">Reference proteome</keyword>
<dbReference type="InterPro" id="IPR001471">
    <property type="entry name" value="AP2/ERF_dom"/>
</dbReference>
<dbReference type="InterPro" id="IPR016177">
    <property type="entry name" value="DNA-bd_dom_sf"/>
</dbReference>
<dbReference type="PROSITE" id="PS51032">
    <property type="entry name" value="AP2_ERF"/>
    <property type="match status" value="2"/>
</dbReference>
<evidence type="ECO:0000259" key="6">
    <source>
        <dbReference type="PROSITE" id="PS51032"/>
    </source>
</evidence>
<evidence type="ECO:0000256" key="5">
    <source>
        <dbReference type="ARBA" id="ARBA00023242"/>
    </source>
</evidence>
<dbReference type="GO" id="GO:0003677">
    <property type="term" value="F:DNA binding"/>
    <property type="evidence" value="ECO:0007669"/>
    <property type="project" value="UniProtKB-KW"/>
</dbReference>
<dbReference type="PANTHER" id="PTHR32467:SF90">
    <property type="entry name" value="AP2-LIKE ETHYLENE-RESPONSIVE TRANSCRIPTION FACTOR AIL1"/>
    <property type="match status" value="1"/>
</dbReference>
<name>A0AAW1NZY0_9CHLO</name>
<dbReference type="EMBL" id="JALJOQ010000064">
    <property type="protein sequence ID" value="KAK9802995.1"/>
    <property type="molecule type" value="Genomic_DNA"/>
</dbReference>
<dbReference type="InterPro" id="IPR036955">
    <property type="entry name" value="AP2/ERF_dom_sf"/>
</dbReference>
<keyword evidence="2" id="KW-0805">Transcription regulation</keyword>
<proteinExistence type="predicted"/>
<dbReference type="CDD" id="cd00018">
    <property type="entry name" value="AP2"/>
    <property type="match status" value="1"/>
</dbReference>
<keyword evidence="5" id="KW-0539">Nucleus</keyword>
<keyword evidence="4" id="KW-0804">Transcription</keyword>
<sequence>MKSEKKKQGCKQSTACRTSCFKGVTKHRRSGRYEAHIWVKEMHRQVYLGGFETEDLAAEAHDIASIKCHGKTAKTNFDTDRYTEMLPLVDGMSVQELILTVRRQSCAFSRGSSAYRGVTKHPASGRWEARVGIPGCRHVFLGLFSVQEEAARAYDAALELLEADLDLTKLVRAADLNGKLDKKTSISIERWLRAGHCESTQMELSDAVRDGNVERAMIKKALGQSSQHGMMCGGEPYEAKEPIASPFAVQWDARRA</sequence>
<evidence type="ECO:0000313" key="7">
    <source>
        <dbReference type="EMBL" id="KAK9802995.1"/>
    </source>
</evidence>
<reference evidence="7 8" key="1">
    <citation type="journal article" date="2024" name="Nat. Commun.">
        <title>Phylogenomics reveals the evolutionary origins of lichenization in chlorophyte algae.</title>
        <authorList>
            <person name="Puginier C."/>
            <person name="Libourel C."/>
            <person name="Otte J."/>
            <person name="Skaloud P."/>
            <person name="Haon M."/>
            <person name="Grisel S."/>
            <person name="Petersen M."/>
            <person name="Berrin J.G."/>
            <person name="Delaux P.M."/>
            <person name="Dal Grande F."/>
            <person name="Keller J."/>
        </authorList>
    </citation>
    <scope>NUCLEOTIDE SEQUENCE [LARGE SCALE GENOMIC DNA]</scope>
    <source>
        <strain evidence="7 8">SAG 2036</strain>
    </source>
</reference>
<feature type="domain" description="AP2/ERF" evidence="6">
    <location>
        <begin position="20"/>
        <end position="78"/>
    </location>
</feature>
<dbReference type="Gene3D" id="3.30.730.10">
    <property type="entry name" value="AP2/ERF domain"/>
    <property type="match status" value="2"/>
</dbReference>
<comment type="subcellular location">
    <subcellularLocation>
        <location evidence="1">Nucleus</location>
    </subcellularLocation>
</comment>
<evidence type="ECO:0000256" key="3">
    <source>
        <dbReference type="ARBA" id="ARBA00023125"/>
    </source>
</evidence>
<protein>
    <recommendedName>
        <fullName evidence="6">AP2/ERF domain-containing protein</fullName>
    </recommendedName>
</protein>
<evidence type="ECO:0000256" key="2">
    <source>
        <dbReference type="ARBA" id="ARBA00023015"/>
    </source>
</evidence>
<organism evidence="7 8">
    <name type="scientific">Symbiochloris irregularis</name>
    <dbReference type="NCBI Taxonomy" id="706552"/>
    <lineage>
        <taxon>Eukaryota</taxon>
        <taxon>Viridiplantae</taxon>
        <taxon>Chlorophyta</taxon>
        <taxon>core chlorophytes</taxon>
        <taxon>Trebouxiophyceae</taxon>
        <taxon>Trebouxiales</taxon>
        <taxon>Trebouxiaceae</taxon>
        <taxon>Symbiochloris</taxon>
    </lineage>
</organism>
<dbReference type="GO" id="GO:0005634">
    <property type="term" value="C:nucleus"/>
    <property type="evidence" value="ECO:0007669"/>
    <property type="project" value="UniProtKB-SubCell"/>
</dbReference>
<dbReference type="GO" id="GO:0003700">
    <property type="term" value="F:DNA-binding transcription factor activity"/>
    <property type="evidence" value="ECO:0007669"/>
    <property type="project" value="InterPro"/>
</dbReference>
<evidence type="ECO:0000256" key="4">
    <source>
        <dbReference type="ARBA" id="ARBA00023163"/>
    </source>
</evidence>
<keyword evidence="3" id="KW-0238">DNA-binding</keyword>
<evidence type="ECO:0000256" key="1">
    <source>
        <dbReference type="ARBA" id="ARBA00004123"/>
    </source>
</evidence>